<dbReference type="Pfam" id="PF01850">
    <property type="entry name" value="PIN"/>
    <property type="match status" value="1"/>
</dbReference>
<feature type="binding site" evidence="5">
    <location>
        <position position="115"/>
    </location>
    <ligand>
        <name>Mg(2+)</name>
        <dbReference type="ChEBI" id="CHEBI:18420"/>
    </ligand>
</feature>
<dbReference type="HAMAP" id="MF_00265">
    <property type="entry name" value="VapC_Nob1"/>
    <property type="match status" value="1"/>
</dbReference>
<dbReference type="EC" id="3.1.-.-" evidence="5"/>
<proteinExistence type="inferred from homology"/>
<feature type="domain" description="PIN" evidence="6">
    <location>
        <begin position="1"/>
        <end position="140"/>
    </location>
</feature>
<comment type="cofactor">
    <cofactor evidence="5">
        <name>Mg(2+)</name>
        <dbReference type="ChEBI" id="CHEBI:18420"/>
    </cofactor>
</comment>
<dbReference type="Gene3D" id="3.40.50.1010">
    <property type="entry name" value="5'-nuclease"/>
    <property type="match status" value="1"/>
</dbReference>
<evidence type="ECO:0000313" key="8">
    <source>
        <dbReference type="Proteomes" id="UP000003250"/>
    </source>
</evidence>
<keyword evidence="8" id="KW-1185">Reference proteome</keyword>
<evidence type="ECO:0000256" key="3">
    <source>
        <dbReference type="ARBA" id="ARBA00022723"/>
    </source>
</evidence>
<evidence type="ECO:0000259" key="6">
    <source>
        <dbReference type="Pfam" id="PF01850"/>
    </source>
</evidence>
<dbReference type="PATRIC" id="fig|1107882.3.peg.614"/>
<protein>
    <recommendedName>
        <fullName evidence="5">Ribonuclease VapC</fullName>
        <shortName evidence="5">RNase VapC</shortName>
        <ecNumber evidence="5">3.1.-.-</ecNumber>
    </recommendedName>
    <alternativeName>
        <fullName evidence="5">Toxin VapC</fullName>
    </alternativeName>
</protein>
<dbReference type="CDD" id="cd09871">
    <property type="entry name" value="PIN_MtVapC28-VapC30-like"/>
    <property type="match status" value="1"/>
</dbReference>
<accession>H0HKG6</accession>
<keyword evidence="5" id="KW-0800">Toxin</keyword>
<comment type="function">
    <text evidence="5">Toxic component of a toxin-antitoxin (TA) system. An RNase.</text>
</comment>
<reference evidence="7 8" key="1">
    <citation type="journal article" date="2012" name="J. Bacteriol.">
        <title>Draft Genome Sequence of Mesorhizobium alhagi CCNWXJ12-2T, a Novel Salt-Resistant Species Isolated from the Desert of Northwestern China.</title>
        <authorList>
            <person name="Zhou M."/>
            <person name="Chen W."/>
            <person name="Chen H."/>
            <person name="Wei G."/>
        </authorList>
    </citation>
    <scope>NUCLEOTIDE SEQUENCE [LARGE SCALE GENOMIC DNA]</scope>
    <source>
        <strain evidence="7 8">CCNWXJ12-2</strain>
    </source>
</reference>
<comment type="similarity">
    <text evidence="5">Belongs to the PINc/VapC protein family.</text>
</comment>
<evidence type="ECO:0000256" key="1">
    <source>
        <dbReference type="ARBA" id="ARBA00022649"/>
    </source>
</evidence>
<dbReference type="InterPro" id="IPR002716">
    <property type="entry name" value="PIN_dom"/>
</dbReference>
<dbReference type="AlphaFoldDB" id="H0HKG6"/>
<dbReference type="Proteomes" id="UP000003250">
    <property type="component" value="Unassembled WGS sequence"/>
</dbReference>
<dbReference type="GO" id="GO:0090729">
    <property type="term" value="F:toxin activity"/>
    <property type="evidence" value="ECO:0007669"/>
    <property type="project" value="UniProtKB-KW"/>
</dbReference>
<dbReference type="GO" id="GO:0000287">
    <property type="term" value="F:magnesium ion binding"/>
    <property type="evidence" value="ECO:0007669"/>
    <property type="project" value="UniProtKB-UniRule"/>
</dbReference>
<dbReference type="SUPFAM" id="SSF88723">
    <property type="entry name" value="PIN domain-like"/>
    <property type="match status" value="1"/>
</dbReference>
<evidence type="ECO:0000256" key="5">
    <source>
        <dbReference type="HAMAP-Rule" id="MF_00265"/>
    </source>
</evidence>
<dbReference type="GO" id="GO:0016787">
    <property type="term" value="F:hydrolase activity"/>
    <property type="evidence" value="ECO:0007669"/>
    <property type="project" value="UniProtKB-KW"/>
</dbReference>
<evidence type="ECO:0000313" key="7">
    <source>
        <dbReference type="EMBL" id="EHK58664.1"/>
    </source>
</evidence>
<keyword evidence="5" id="KW-0460">Magnesium</keyword>
<sequence length="142" mass="15025">MFVDASAIVAILNEEPGAEELEKRLASATGPLYVSPLVRFEAIQVLARAVAEAIKKNTKPTPDMLAQARDTVDAFVNEIAANEIAISSDIGNGAIDASMKYGKAVGHGADLNFGDCFAYACAKANRLSLLYKGNDFSKTDIA</sequence>
<dbReference type="EMBL" id="AHAM01000027">
    <property type="protein sequence ID" value="EHK58664.1"/>
    <property type="molecule type" value="Genomic_DNA"/>
</dbReference>
<feature type="binding site" evidence="5">
    <location>
        <position position="4"/>
    </location>
    <ligand>
        <name>Mg(2+)</name>
        <dbReference type="ChEBI" id="CHEBI:18420"/>
    </ligand>
</feature>
<keyword evidence="4 5" id="KW-0378">Hydrolase</keyword>
<keyword evidence="2 5" id="KW-0540">Nuclease</keyword>
<keyword evidence="3 5" id="KW-0479">Metal-binding</keyword>
<dbReference type="InterPro" id="IPR029060">
    <property type="entry name" value="PIN-like_dom_sf"/>
</dbReference>
<dbReference type="OrthoDB" id="32625at2"/>
<dbReference type="GO" id="GO:0004540">
    <property type="term" value="F:RNA nuclease activity"/>
    <property type="evidence" value="ECO:0007669"/>
    <property type="project" value="InterPro"/>
</dbReference>
<name>H0HKG6_9HYPH</name>
<evidence type="ECO:0000256" key="4">
    <source>
        <dbReference type="ARBA" id="ARBA00022801"/>
    </source>
</evidence>
<evidence type="ECO:0000256" key="2">
    <source>
        <dbReference type="ARBA" id="ARBA00022722"/>
    </source>
</evidence>
<gene>
    <name evidence="5" type="primary">vapC</name>
    <name evidence="7" type="ORF">MAXJ12_03108</name>
</gene>
<organism evidence="7 8">
    <name type="scientific">Mesorhizobium alhagi CCNWXJ12-2</name>
    <dbReference type="NCBI Taxonomy" id="1107882"/>
    <lineage>
        <taxon>Bacteria</taxon>
        <taxon>Pseudomonadati</taxon>
        <taxon>Pseudomonadota</taxon>
        <taxon>Alphaproteobacteria</taxon>
        <taxon>Hyphomicrobiales</taxon>
        <taxon>Phyllobacteriaceae</taxon>
        <taxon>Allomesorhizobium</taxon>
    </lineage>
</organism>
<keyword evidence="1 5" id="KW-1277">Toxin-antitoxin system</keyword>
<dbReference type="RefSeq" id="WP_008834278.1">
    <property type="nucleotide sequence ID" value="NZ_AHAM01000027.1"/>
</dbReference>
<dbReference type="InterPro" id="IPR022907">
    <property type="entry name" value="VapC_family"/>
</dbReference>